<accession>A0AAV4JSW7</accession>
<proteinExistence type="predicted"/>
<sequence length="93" mass="10930">MTCFHVWKQAKCLIPKSIGFESKNCDIRRFGPGREIMHVYVRRHRVVIVPASCRHYVVTMSSSCRHRIVIVSSLWRHHVVIMSSSCRHRVVIM</sequence>
<name>A0AAV4JSW7_9GAST</name>
<evidence type="ECO:0008006" key="3">
    <source>
        <dbReference type="Google" id="ProtNLM"/>
    </source>
</evidence>
<organism evidence="1 2">
    <name type="scientific">Elysia marginata</name>
    <dbReference type="NCBI Taxonomy" id="1093978"/>
    <lineage>
        <taxon>Eukaryota</taxon>
        <taxon>Metazoa</taxon>
        <taxon>Spiralia</taxon>
        <taxon>Lophotrochozoa</taxon>
        <taxon>Mollusca</taxon>
        <taxon>Gastropoda</taxon>
        <taxon>Heterobranchia</taxon>
        <taxon>Euthyneura</taxon>
        <taxon>Panpulmonata</taxon>
        <taxon>Sacoglossa</taxon>
        <taxon>Placobranchoidea</taxon>
        <taxon>Plakobranchidae</taxon>
        <taxon>Elysia</taxon>
    </lineage>
</organism>
<gene>
    <name evidence="1" type="ORF">ElyMa_003432400</name>
</gene>
<dbReference type="AlphaFoldDB" id="A0AAV4JSW7"/>
<protein>
    <recommendedName>
        <fullName evidence="3">JmjC domain-containing protein</fullName>
    </recommendedName>
</protein>
<keyword evidence="2" id="KW-1185">Reference proteome</keyword>
<evidence type="ECO:0000313" key="2">
    <source>
        <dbReference type="Proteomes" id="UP000762676"/>
    </source>
</evidence>
<reference evidence="1 2" key="1">
    <citation type="journal article" date="2021" name="Elife">
        <title>Chloroplast acquisition without the gene transfer in kleptoplastic sea slugs, Plakobranchus ocellatus.</title>
        <authorList>
            <person name="Maeda T."/>
            <person name="Takahashi S."/>
            <person name="Yoshida T."/>
            <person name="Shimamura S."/>
            <person name="Takaki Y."/>
            <person name="Nagai Y."/>
            <person name="Toyoda A."/>
            <person name="Suzuki Y."/>
            <person name="Arimoto A."/>
            <person name="Ishii H."/>
            <person name="Satoh N."/>
            <person name="Nishiyama T."/>
            <person name="Hasebe M."/>
            <person name="Maruyama T."/>
            <person name="Minagawa J."/>
            <person name="Obokata J."/>
            <person name="Shigenobu S."/>
        </authorList>
    </citation>
    <scope>NUCLEOTIDE SEQUENCE [LARGE SCALE GENOMIC DNA]</scope>
</reference>
<evidence type="ECO:0000313" key="1">
    <source>
        <dbReference type="EMBL" id="GFS25078.1"/>
    </source>
</evidence>
<dbReference type="EMBL" id="BMAT01007043">
    <property type="protein sequence ID" value="GFS25078.1"/>
    <property type="molecule type" value="Genomic_DNA"/>
</dbReference>
<comment type="caution">
    <text evidence="1">The sequence shown here is derived from an EMBL/GenBank/DDBJ whole genome shotgun (WGS) entry which is preliminary data.</text>
</comment>
<dbReference type="Proteomes" id="UP000762676">
    <property type="component" value="Unassembled WGS sequence"/>
</dbReference>